<reference evidence="8" key="1">
    <citation type="submission" date="2013-03" db="EMBL/GenBank/DDBJ databases">
        <title>The Genome Sequence of Anopheles minimus MINIMUS1.</title>
        <authorList>
            <consortium name="The Broad Institute Genomics Platform"/>
            <person name="Neafsey D.E."/>
            <person name="Walton C."/>
            <person name="Walker B."/>
            <person name="Young S.K."/>
            <person name="Zeng Q."/>
            <person name="Gargeya S."/>
            <person name="Fitzgerald M."/>
            <person name="Haas B."/>
            <person name="Abouelleil A."/>
            <person name="Allen A.W."/>
            <person name="Alvarado L."/>
            <person name="Arachchi H.M."/>
            <person name="Berlin A.M."/>
            <person name="Chapman S.B."/>
            <person name="Gainer-Dewar J."/>
            <person name="Goldberg J."/>
            <person name="Griggs A."/>
            <person name="Gujja S."/>
            <person name="Hansen M."/>
            <person name="Howarth C."/>
            <person name="Imamovic A."/>
            <person name="Ireland A."/>
            <person name="Larimer J."/>
            <person name="McCowan C."/>
            <person name="Murphy C."/>
            <person name="Pearson M."/>
            <person name="Poon T.W."/>
            <person name="Priest M."/>
            <person name="Roberts A."/>
            <person name="Saif S."/>
            <person name="Shea T."/>
            <person name="Sisk P."/>
            <person name="Sykes S."/>
            <person name="Wortman J."/>
            <person name="Nusbaum C."/>
            <person name="Birren B."/>
        </authorList>
    </citation>
    <scope>NUCLEOTIDE SEQUENCE [LARGE SCALE GENOMIC DNA]</scope>
    <source>
        <strain evidence="8">MINIMUS1</strain>
    </source>
</reference>
<dbReference type="Gene3D" id="2.170.140.10">
    <property type="entry name" value="Chitin binding domain"/>
    <property type="match status" value="2"/>
</dbReference>
<keyword evidence="2" id="KW-0732">Signal</keyword>
<dbReference type="Proteomes" id="UP000075920">
    <property type="component" value="Unassembled WGS sequence"/>
</dbReference>
<protein>
    <recommendedName>
        <fullName evidence="6">Chitin-binding type-2 domain-containing protein</fullName>
    </recommendedName>
</protein>
<dbReference type="VEuPathDB" id="VectorBase:AMIN010046"/>
<evidence type="ECO:0000256" key="5">
    <source>
        <dbReference type="ARBA" id="ARBA00023180"/>
    </source>
</evidence>
<evidence type="ECO:0000313" key="7">
    <source>
        <dbReference type="EnsemblMetazoa" id="AMIN010046-PA"/>
    </source>
</evidence>
<dbReference type="PANTHER" id="PTHR23301:SF0">
    <property type="entry name" value="CHITIN-BINDING TYPE-2 DOMAIN-CONTAINING PROTEIN-RELATED"/>
    <property type="match status" value="1"/>
</dbReference>
<dbReference type="STRING" id="112268.A0A182WI42"/>
<feature type="domain" description="Chitin-binding type-2" evidence="6">
    <location>
        <begin position="45"/>
        <end position="106"/>
    </location>
</feature>
<keyword evidence="5" id="KW-0325">Glycoprotein</keyword>
<dbReference type="Pfam" id="PF01607">
    <property type="entry name" value="CBM_14"/>
    <property type="match status" value="2"/>
</dbReference>
<dbReference type="GO" id="GO:0005576">
    <property type="term" value="C:extracellular region"/>
    <property type="evidence" value="ECO:0007669"/>
    <property type="project" value="InterPro"/>
</dbReference>
<evidence type="ECO:0000256" key="3">
    <source>
        <dbReference type="ARBA" id="ARBA00022737"/>
    </source>
</evidence>
<dbReference type="GO" id="GO:0008061">
    <property type="term" value="F:chitin binding"/>
    <property type="evidence" value="ECO:0007669"/>
    <property type="project" value="UniProtKB-KW"/>
</dbReference>
<dbReference type="PROSITE" id="PS50940">
    <property type="entry name" value="CHIT_BIND_II"/>
    <property type="match status" value="2"/>
</dbReference>
<keyword evidence="3" id="KW-0677">Repeat</keyword>
<keyword evidence="4" id="KW-1015">Disulfide bond</keyword>
<reference evidence="7" key="2">
    <citation type="submission" date="2020-05" db="UniProtKB">
        <authorList>
            <consortium name="EnsemblMetazoa"/>
        </authorList>
    </citation>
    <scope>IDENTIFICATION</scope>
    <source>
        <strain evidence="7">MINIMUS1</strain>
    </source>
</reference>
<dbReference type="InterPro" id="IPR051940">
    <property type="entry name" value="Chitin_bind-dev_reg"/>
</dbReference>
<name>A0A182WI42_9DIPT</name>
<dbReference type="AlphaFoldDB" id="A0A182WI42"/>
<dbReference type="EnsemblMetazoa" id="AMIN010046-RA">
    <property type="protein sequence ID" value="AMIN010046-PA"/>
    <property type="gene ID" value="AMIN010046"/>
</dbReference>
<dbReference type="SMART" id="SM00494">
    <property type="entry name" value="ChtBD2"/>
    <property type="match status" value="2"/>
</dbReference>
<feature type="domain" description="Chitin-binding type-2" evidence="6">
    <location>
        <begin position="119"/>
        <end position="180"/>
    </location>
</feature>
<organism evidence="7 8">
    <name type="scientific">Anopheles minimus</name>
    <dbReference type="NCBI Taxonomy" id="112268"/>
    <lineage>
        <taxon>Eukaryota</taxon>
        <taxon>Metazoa</taxon>
        <taxon>Ecdysozoa</taxon>
        <taxon>Arthropoda</taxon>
        <taxon>Hexapoda</taxon>
        <taxon>Insecta</taxon>
        <taxon>Pterygota</taxon>
        <taxon>Neoptera</taxon>
        <taxon>Endopterygota</taxon>
        <taxon>Diptera</taxon>
        <taxon>Nematocera</taxon>
        <taxon>Culicoidea</taxon>
        <taxon>Culicidae</taxon>
        <taxon>Anophelinae</taxon>
        <taxon>Anopheles</taxon>
    </lineage>
</organism>
<evidence type="ECO:0000259" key="6">
    <source>
        <dbReference type="PROSITE" id="PS50940"/>
    </source>
</evidence>
<evidence type="ECO:0000256" key="2">
    <source>
        <dbReference type="ARBA" id="ARBA00022729"/>
    </source>
</evidence>
<dbReference type="InterPro" id="IPR036508">
    <property type="entry name" value="Chitin-bd_dom_sf"/>
</dbReference>
<dbReference type="SUPFAM" id="SSF57625">
    <property type="entry name" value="Invertebrate chitin-binding proteins"/>
    <property type="match status" value="2"/>
</dbReference>
<sequence length="180" mass="20019">MDTPASSTGTVRTRRLGETIRNSRYSNMKVSISAVLLLAGLVLADDRCPPLDDPLLPPVLLPHPTDCDKFLICSHGSAIVSKCPPGLHWNDERKLCDYPSQARCQPGVTPTTQLAPEPSPDCPAEYDPDHMVYLPHETDCTKYYICDPYGVELEQTCPSDLHWNPTVNYCDFPELAECEE</sequence>
<keyword evidence="8" id="KW-1185">Reference proteome</keyword>
<keyword evidence="1" id="KW-0147">Chitin-binding</keyword>
<accession>A0A182WI42</accession>
<evidence type="ECO:0000313" key="8">
    <source>
        <dbReference type="Proteomes" id="UP000075920"/>
    </source>
</evidence>
<dbReference type="InterPro" id="IPR002557">
    <property type="entry name" value="Chitin-bd_dom"/>
</dbReference>
<evidence type="ECO:0000256" key="4">
    <source>
        <dbReference type="ARBA" id="ARBA00023157"/>
    </source>
</evidence>
<proteinExistence type="predicted"/>
<dbReference type="PANTHER" id="PTHR23301">
    <property type="entry name" value="CHITIN BINDING PERITROPHIN-A"/>
    <property type="match status" value="1"/>
</dbReference>
<evidence type="ECO:0000256" key="1">
    <source>
        <dbReference type="ARBA" id="ARBA00022669"/>
    </source>
</evidence>